<organism evidence="1 2">
    <name type="scientific">Parascedosporium putredinis</name>
    <dbReference type="NCBI Taxonomy" id="1442378"/>
    <lineage>
        <taxon>Eukaryota</taxon>
        <taxon>Fungi</taxon>
        <taxon>Dikarya</taxon>
        <taxon>Ascomycota</taxon>
        <taxon>Pezizomycotina</taxon>
        <taxon>Sordariomycetes</taxon>
        <taxon>Hypocreomycetidae</taxon>
        <taxon>Microascales</taxon>
        <taxon>Microascaceae</taxon>
        <taxon>Parascedosporium</taxon>
    </lineage>
</organism>
<dbReference type="Proteomes" id="UP000838763">
    <property type="component" value="Unassembled WGS sequence"/>
</dbReference>
<accession>A0A9P1H6T8</accession>
<keyword evidence="2" id="KW-1185">Reference proteome</keyword>
<name>A0A9P1H6T8_9PEZI</name>
<evidence type="ECO:0000313" key="1">
    <source>
        <dbReference type="EMBL" id="CAI4217005.1"/>
    </source>
</evidence>
<comment type="caution">
    <text evidence="1">The sequence shown here is derived from an EMBL/GenBank/DDBJ whole genome shotgun (WGS) entry which is preliminary data.</text>
</comment>
<dbReference type="OrthoDB" id="5220903at2759"/>
<reference evidence="1" key="1">
    <citation type="submission" date="2022-11" db="EMBL/GenBank/DDBJ databases">
        <authorList>
            <person name="Scott C."/>
            <person name="Bruce N."/>
        </authorList>
    </citation>
    <scope>NUCLEOTIDE SEQUENCE</scope>
</reference>
<dbReference type="AlphaFoldDB" id="A0A9P1H6T8"/>
<gene>
    <name evidence="1" type="ORF">PPNO1_LOCUS6648</name>
</gene>
<evidence type="ECO:0000313" key="2">
    <source>
        <dbReference type="Proteomes" id="UP000838763"/>
    </source>
</evidence>
<sequence>MSERRRLVRVHADKVGGLEKEERRWPGRTPLLHQRPVVEDLYHGRVPPGMTRDQENKLWAQLQKYKEQAKNLDSNNSA</sequence>
<dbReference type="EMBL" id="CALLCH030000015">
    <property type="protein sequence ID" value="CAI4217005.1"/>
    <property type="molecule type" value="Genomic_DNA"/>
</dbReference>
<protein>
    <submittedName>
        <fullName evidence="1">Uncharacterized protein</fullName>
    </submittedName>
</protein>
<proteinExistence type="predicted"/>